<dbReference type="Proteomes" id="UP000062645">
    <property type="component" value="Chromosome"/>
</dbReference>
<organism evidence="1 2">
    <name type="scientific">Nostoc piscinale CENA21</name>
    <dbReference type="NCBI Taxonomy" id="224013"/>
    <lineage>
        <taxon>Bacteria</taxon>
        <taxon>Bacillati</taxon>
        <taxon>Cyanobacteriota</taxon>
        <taxon>Cyanophyceae</taxon>
        <taxon>Nostocales</taxon>
        <taxon>Nostocaceae</taxon>
        <taxon>Nostoc</taxon>
    </lineage>
</organism>
<reference evidence="2" key="1">
    <citation type="submission" date="2015-07" db="EMBL/GenBank/DDBJ databases">
        <title>Genome Of Nitrogen-Fixing Cyanobacterium Nostoc piscinale CENA21 From Solimoes/Amazon River Floodplain Sediments And Comparative Genomics To Uncover Biosynthetic Natural Products Potential.</title>
        <authorList>
            <person name="Leao T.F."/>
            <person name="Leao P.N."/>
            <person name="Guimaraes P.I."/>
            <person name="de Melo A.G.C."/>
            <person name="Ramos R.T.J."/>
            <person name="Silva A."/>
            <person name="Fiore M.F."/>
            <person name="Schneider M.P.C."/>
        </authorList>
    </citation>
    <scope>NUCLEOTIDE SEQUENCE [LARGE SCALE GENOMIC DNA]</scope>
    <source>
        <strain evidence="2">CENA21</strain>
    </source>
</reference>
<gene>
    <name evidence="1" type="ORF">ACX27_26910</name>
</gene>
<name>A0A0M3V6L6_9NOSO</name>
<dbReference type="RefSeq" id="WP_062297026.1">
    <property type="nucleotide sequence ID" value="NZ_CP012036.1"/>
</dbReference>
<dbReference type="PATRIC" id="fig|224013.5.peg.6439"/>
<evidence type="ECO:0000313" key="1">
    <source>
        <dbReference type="EMBL" id="ALF55657.1"/>
    </source>
</evidence>
<dbReference type="EMBL" id="CP012036">
    <property type="protein sequence ID" value="ALF55657.1"/>
    <property type="molecule type" value="Genomic_DNA"/>
</dbReference>
<reference evidence="1 2" key="2">
    <citation type="journal article" date="2016" name="Genome Announc.">
        <title>Draft Genome Sequence of the N2-Fixing Cyanobacterium Nostoc piscinale CENA21, Isolated from the Brazilian Amazon Floodplain.</title>
        <authorList>
            <person name="Leao T."/>
            <person name="Guimaraes P.I."/>
            <person name="de Melo A.G."/>
            <person name="Ramos R.T."/>
            <person name="Leao P.N."/>
            <person name="Silva A."/>
            <person name="Fiore M.F."/>
            <person name="Schneider M.P."/>
        </authorList>
    </citation>
    <scope>NUCLEOTIDE SEQUENCE [LARGE SCALE GENOMIC DNA]</scope>
    <source>
        <strain evidence="1 2">CENA21</strain>
    </source>
</reference>
<keyword evidence="2" id="KW-1185">Reference proteome</keyword>
<dbReference type="STRING" id="224013.ACX27_26910"/>
<dbReference type="AlphaFoldDB" id="A0A0M3V6L6"/>
<sequence length="66" mass="7727">MSNLEQIEAAILSLPSSEFEKLRLWFLDLDYERWDEQIEQDIEDGKLEALAQEAIAEFEAGHCREI</sequence>
<proteinExistence type="predicted"/>
<protein>
    <submittedName>
        <fullName evidence="1">Uncharacterized protein</fullName>
    </submittedName>
</protein>
<dbReference type="OrthoDB" id="9800707at2"/>
<dbReference type="KEGG" id="npz:ACX27_26910"/>
<evidence type="ECO:0000313" key="2">
    <source>
        <dbReference type="Proteomes" id="UP000062645"/>
    </source>
</evidence>
<accession>A0A0M3V6L6</accession>